<evidence type="ECO:0000313" key="2">
    <source>
        <dbReference type="Proteomes" id="UP001190464"/>
    </source>
</evidence>
<organism evidence="1 2">
    <name type="scientific">[Mycobacterium] holstebronense</name>
    <dbReference type="NCBI Taxonomy" id="3064288"/>
    <lineage>
        <taxon>Bacteria</taxon>
        <taxon>Bacillati</taxon>
        <taxon>Actinomycetota</taxon>
        <taxon>Actinomycetes</taxon>
        <taxon>Mycobacteriales</taxon>
        <taxon>Mycobacteriaceae</taxon>
        <taxon>Mycolicibacterium</taxon>
    </lineage>
</organism>
<dbReference type="Proteomes" id="UP001190464">
    <property type="component" value="Chromosome"/>
</dbReference>
<proteinExistence type="predicted"/>
<sequence length="45" mass="4994">MRLQRCVGDDWLLSTSPITEKGCARLGMAKGRKPDSYPQGRPGFL</sequence>
<evidence type="ECO:0000313" key="1">
    <source>
        <dbReference type="EMBL" id="CAJ1510859.1"/>
    </source>
</evidence>
<accession>A0ABM9M6P6</accession>
<keyword evidence="2" id="KW-1185">Reference proteome</keyword>
<name>A0ABM9M6P6_9MYCO</name>
<dbReference type="RefSeq" id="WP_308485006.1">
    <property type="nucleotide sequence ID" value="NZ_OY726398.1"/>
</dbReference>
<reference evidence="1 2" key="1">
    <citation type="submission" date="2023-08" db="EMBL/GenBank/DDBJ databases">
        <authorList>
            <person name="Folkvardsen B D."/>
            <person name="Norman A."/>
        </authorList>
    </citation>
    <scope>NUCLEOTIDE SEQUENCE [LARGE SCALE GENOMIC DNA]</scope>
    <source>
        <strain evidence="1 2">Mu0102</strain>
    </source>
</reference>
<dbReference type="EMBL" id="OY726398">
    <property type="protein sequence ID" value="CAJ1510859.1"/>
    <property type="molecule type" value="Genomic_DNA"/>
</dbReference>
<gene>
    <name evidence="1" type="ORF">MU0102_004386</name>
</gene>
<protein>
    <submittedName>
        <fullName evidence="1">Uncharacterized protein</fullName>
    </submittedName>
</protein>